<proteinExistence type="predicted"/>
<gene>
    <name evidence="2" type="ORF">THAOC_34304</name>
</gene>
<feature type="region of interest" description="Disordered" evidence="1">
    <location>
        <begin position="355"/>
        <end position="397"/>
    </location>
</feature>
<feature type="compositionally biased region" description="Low complexity" evidence="1">
    <location>
        <begin position="137"/>
        <end position="149"/>
    </location>
</feature>
<dbReference type="Proteomes" id="UP000266841">
    <property type="component" value="Unassembled WGS sequence"/>
</dbReference>
<feature type="compositionally biased region" description="Basic and acidic residues" evidence="1">
    <location>
        <begin position="369"/>
        <end position="383"/>
    </location>
</feature>
<dbReference type="EMBL" id="AGNL01047421">
    <property type="protein sequence ID" value="EJK47007.1"/>
    <property type="molecule type" value="Genomic_DNA"/>
</dbReference>
<sequence length="397" mass="43250">MKSSTISVRESTLGEEFPVVRLTWLSVDGRESSEKKASMARHQFTTHRAQQLALNGLGLVAPIAVDGSKAFLSTIKWLMVGLISVAAALMRDVARPFAAIVILLAASKLEQLAKWLDPKSETRIGSPRGTARRRSSNRSAAIQPAARARSAPRSHSSKSLVRADRGIGCMTPTRLAMRFPSELAAANARANSNDESGTQEGDILADDLSDLSTTGPRENRPASCAEEERWKAGVMNIDRGVFWCVTFVQLSSTSFAFLPGTERVRGTVHEHPVEEPGRAHLQARGPPRPVPQQPLYLEVAQRVRLAVGRPVLGIVPPERADHVRPVTRPPPHDEATGREVLELRREELVPLVLQPGRGLLPRGEPPDLPEPRRDGRDARELEGHLGVAVGQEVDAPV</sequence>
<feature type="region of interest" description="Disordered" evidence="1">
    <location>
        <begin position="270"/>
        <end position="289"/>
    </location>
</feature>
<evidence type="ECO:0000313" key="2">
    <source>
        <dbReference type="EMBL" id="EJK47007.1"/>
    </source>
</evidence>
<comment type="caution">
    <text evidence="2">The sequence shown here is derived from an EMBL/GenBank/DDBJ whole genome shotgun (WGS) entry which is preliminary data.</text>
</comment>
<keyword evidence="3" id="KW-1185">Reference proteome</keyword>
<evidence type="ECO:0000256" key="1">
    <source>
        <dbReference type="SAM" id="MobiDB-lite"/>
    </source>
</evidence>
<accession>K0RJY0</accession>
<dbReference type="AlphaFoldDB" id="K0RJY0"/>
<reference evidence="2 3" key="1">
    <citation type="journal article" date="2012" name="Genome Biol.">
        <title>Genome and low-iron response of an oceanic diatom adapted to chronic iron limitation.</title>
        <authorList>
            <person name="Lommer M."/>
            <person name="Specht M."/>
            <person name="Roy A.S."/>
            <person name="Kraemer L."/>
            <person name="Andreson R."/>
            <person name="Gutowska M.A."/>
            <person name="Wolf J."/>
            <person name="Bergner S.V."/>
            <person name="Schilhabel M.B."/>
            <person name="Klostermeier U.C."/>
            <person name="Beiko R.G."/>
            <person name="Rosenstiel P."/>
            <person name="Hippler M."/>
            <person name="Laroche J."/>
        </authorList>
    </citation>
    <scope>NUCLEOTIDE SEQUENCE [LARGE SCALE GENOMIC DNA]</scope>
    <source>
        <strain evidence="2 3">CCMP1005</strain>
    </source>
</reference>
<protein>
    <submittedName>
        <fullName evidence="2">Uncharacterized protein</fullName>
    </submittedName>
</protein>
<organism evidence="2 3">
    <name type="scientific">Thalassiosira oceanica</name>
    <name type="common">Marine diatom</name>
    <dbReference type="NCBI Taxonomy" id="159749"/>
    <lineage>
        <taxon>Eukaryota</taxon>
        <taxon>Sar</taxon>
        <taxon>Stramenopiles</taxon>
        <taxon>Ochrophyta</taxon>
        <taxon>Bacillariophyta</taxon>
        <taxon>Coscinodiscophyceae</taxon>
        <taxon>Thalassiosirophycidae</taxon>
        <taxon>Thalassiosirales</taxon>
        <taxon>Thalassiosiraceae</taxon>
        <taxon>Thalassiosira</taxon>
    </lineage>
</organism>
<name>K0RJY0_THAOC</name>
<feature type="region of interest" description="Disordered" evidence="1">
    <location>
        <begin position="120"/>
        <end position="162"/>
    </location>
</feature>
<evidence type="ECO:0000313" key="3">
    <source>
        <dbReference type="Proteomes" id="UP000266841"/>
    </source>
</evidence>